<proteinExistence type="predicted"/>
<reference evidence="5" key="1">
    <citation type="journal article" date="2018" name="Plant Pathol.">
        <title>Using High Throughput Sequencing in support of a plant health outbreak reveals novel viruses in Ullucus tuberosus (Basellaceae).</title>
        <authorList>
            <person name="Fox A."/>
            <person name="Fowkes A."/>
            <person name="Skelton A."/>
            <person name="Harju V."/>
            <person name="Buxton-Kirk A."/>
            <person name="Kelly M."/>
            <person name="Forde S."/>
            <person name="Pufal H."/>
            <person name="Conyers C."/>
            <person name="Ward R."/>
            <person name="Weekes R."/>
            <person name="Boonham N."/>
            <person name="Adams I."/>
        </authorList>
    </citation>
    <scope>NUCLEOTIDE SEQUENCE</scope>
    <source>
        <strain evidence="5">Site 2</strain>
    </source>
</reference>
<evidence type="ECO:0000256" key="2">
    <source>
        <dbReference type="ARBA" id="ARBA00022561"/>
    </source>
</evidence>
<dbReference type="GO" id="GO:0005198">
    <property type="term" value="F:structural molecule activity"/>
    <property type="evidence" value="ECO:0007669"/>
    <property type="project" value="InterPro"/>
</dbReference>
<dbReference type="InterPro" id="IPR001517">
    <property type="entry name" value="Luteo_coat"/>
</dbReference>
<dbReference type="Gene3D" id="2.60.120.20">
    <property type="match status" value="1"/>
</dbReference>
<name>A0A3S8NCZ3_9VIRU</name>
<dbReference type="GO" id="GO:0019028">
    <property type="term" value="C:viral capsid"/>
    <property type="evidence" value="ECO:0007669"/>
    <property type="project" value="UniProtKB-KW"/>
</dbReference>
<dbReference type="PRINTS" id="PR00915">
    <property type="entry name" value="LUTEOGP1COAT"/>
</dbReference>
<feature type="compositionally biased region" description="Basic residues" evidence="4">
    <location>
        <begin position="41"/>
        <end position="56"/>
    </location>
</feature>
<dbReference type="Proteomes" id="UP001238449">
    <property type="component" value="Segment"/>
</dbReference>
<protein>
    <submittedName>
        <fullName evidence="5">ORF3</fullName>
    </submittedName>
</protein>
<dbReference type="EMBL" id="MH978189">
    <property type="protein sequence ID" value="AZI70940.1"/>
    <property type="molecule type" value="Genomic_RNA"/>
</dbReference>
<dbReference type="Pfam" id="PF00894">
    <property type="entry name" value="Luteo_coat"/>
    <property type="match status" value="1"/>
</dbReference>
<evidence type="ECO:0000256" key="4">
    <source>
        <dbReference type="SAM" id="MobiDB-lite"/>
    </source>
</evidence>
<sequence>MNTVVVRRNGNGVTRRQRRRTRRPARVQPMVVVQTPGPSGRGRRRRRRLNTRRRSAVSRGGRPGETFVFSKDNLAGSSSGSFTFGPSLSDCPAFSNGILKAYHEYKITNVLLQFVSEASSTSSGSIAFELDPHCKISSLASSINKFPITKGGGRSFQAKMINGVEWHPSDEDQFRILYKGNGGSTIAGSFRIRISVAVQNPK</sequence>
<evidence type="ECO:0000256" key="1">
    <source>
        <dbReference type="ARBA" id="ARBA00004328"/>
    </source>
</evidence>
<organism evidence="5 6">
    <name type="scientific">Ullucus polerovirus 1</name>
    <dbReference type="NCBI Taxonomy" id="2491943"/>
    <lineage>
        <taxon>Viruses</taxon>
        <taxon>Riboviria</taxon>
        <taxon>Orthornavirae</taxon>
        <taxon>Pisuviricota</taxon>
        <taxon>Pisoniviricetes</taxon>
        <taxon>Sobelivirales</taxon>
        <taxon>Solemoviridae</taxon>
        <taxon>Polerovirus</taxon>
        <taxon>Polerovirus UPOV</taxon>
    </lineage>
</organism>
<keyword evidence="2" id="KW-0167">Capsid protein</keyword>
<feature type="compositionally biased region" description="Low complexity" evidence="4">
    <location>
        <begin position="1"/>
        <end position="14"/>
    </location>
</feature>
<keyword evidence="3" id="KW-0946">Virion</keyword>
<keyword evidence="6" id="KW-1185">Reference proteome</keyword>
<feature type="compositionally biased region" description="Basic residues" evidence="4">
    <location>
        <begin position="15"/>
        <end position="25"/>
    </location>
</feature>
<evidence type="ECO:0000313" key="6">
    <source>
        <dbReference type="Proteomes" id="UP001238449"/>
    </source>
</evidence>
<accession>A0A3S8NCZ3</accession>
<evidence type="ECO:0000313" key="5">
    <source>
        <dbReference type="EMBL" id="AZI70940.1"/>
    </source>
</evidence>
<evidence type="ECO:0000256" key="3">
    <source>
        <dbReference type="ARBA" id="ARBA00022844"/>
    </source>
</evidence>
<dbReference type="InterPro" id="IPR029053">
    <property type="entry name" value="Viral_coat"/>
</dbReference>
<comment type="subcellular location">
    <subcellularLocation>
        <location evidence="1">Virion</location>
    </subcellularLocation>
</comment>
<feature type="region of interest" description="Disordered" evidence="4">
    <location>
        <begin position="1"/>
        <end position="64"/>
    </location>
</feature>